<accession>A0ABU6SPT0</accession>
<reference evidence="1 2" key="1">
    <citation type="journal article" date="2023" name="Plants (Basel)">
        <title>Bridging the Gap: Combining Genomics and Transcriptomics Approaches to Understand Stylosanthes scabra, an Orphan Legume from the Brazilian Caatinga.</title>
        <authorList>
            <person name="Ferreira-Neto J.R.C."/>
            <person name="da Silva M.D."/>
            <person name="Binneck E."/>
            <person name="de Melo N.F."/>
            <person name="da Silva R.H."/>
            <person name="de Melo A.L.T.M."/>
            <person name="Pandolfi V."/>
            <person name="Bustamante F.O."/>
            <person name="Brasileiro-Vidal A.C."/>
            <person name="Benko-Iseppon A.M."/>
        </authorList>
    </citation>
    <scope>NUCLEOTIDE SEQUENCE [LARGE SCALE GENOMIC DNA]</scope>
    <source>
        <tissue evidence="1">Leaves</tissue>
    </source>
</reference>
<name>A0ABU6SPT0_9FABA</name>
<dbReference type="Proteomes" id="UP001341840">
    <property type="component" value="Unassembled WGS sequence"/>
</dbReference>
<evidence type="ECO:0000313" key="1">
    <source>
        <dbReference type="EMBL" id="MED6138164.1"/>
    </source>
</evidence>
<protein>
    <submittedName>
        <fullName evidence="1">Uncharacterized protein</fullName>
    </submittedName>
</protein>
<sequence>MSCAAEALVLVTSQTLRWWRWMGQRMSDWRVSERLELVDEPLLLGLIVVPLPVSSPLLARCSSPGRGWRRGRGLPPSRPCPTFRASRIPSPATSATPTSRHIRRKRDIRLGLGGCREDVRRKSQNSWIMQQIVI</sequence>
<evidence type="ECO:0000313" key="2">
    <source>
        <dbReference type="Proteomes" id="UP001341840"/>
    </source>
</evidence>
<keyword evidence="2" id="KW-1185">Reference proteome</keyword>
<proteinExistence type="predicted"/>
<organism evidence="1 2">
    <name type="scientific">Stylosanthes scabra</name>
    <dbReference type="NCBI Taxonomy" id="79078"/>
    <lineage>
        <taxon>Eukaryota</taxon>
        <taxon>Viridiplantae</taxon>
        <taxon>Streptophyta</taxon>
        <taxon>Embryophyta</taxon>
        <taxon>Tracheophyta</taxon>
        <taxon>Spermatophyta</taxon>
        <taxon>Magnoliopsida</taxon>
        <taxon>eudicotyledons</taxon>
        <taxon>Gunneridae</taxon>
        <taxon>Pentapetalae</taxon>
        <taxon>rosids</taxon>
        <taxon>fabids</taxon>
        <taxon>Fabales</taxon>
        <taxon>Fabaceae</taxon>
        <taxon>Papilionoideae</taxon>
        <taxon>50 kb inversion clade</taxon>
        <taxon>dalbergioids sensu lato</taxon>
        <taxon>Dalbergieae</taxon>
        <taxon>Pterocarpus clade</taxon>
        <taxon>Stylosanthes</taxon>
    </lineage>
</organism>
<dbReference type="EMBL" id="JASCZI010061247">
    <property type="protein sequence ID" value="MED6138164.1"/>
    <property type="molecule type" value="Genomic_DNA"/>
</dbReference>
<gene>
    <name evidence="1" type="ORF">PIB30_071670</name>
</gene>
<comment type="caution">
    <text evidence="1">The sequence shown here is derived from an EMBL/GenBank/DDBJ whole genome shotgun (WGS) entry which is preliminary data.</text>
</comment>